<name>A0A831RX39_9GAMM</name>
<evidence type="ECO:0000256" key="8">
    <source>
        <dbReference type="RuleBase" id="RU004327"/>
    </source>
</evidence>
<dbReference type="Proteomes" id="UP000886339">
    <property type="component" value="Unassembled WGS sequence"/>
</dbReference>
<keyword evidence="2 6" id="KW-0597">Phosphoprotein</keyword>
<dbReference type="InterPro" id="IPR005841">
    <property type="entry name" value="Alpha-D-phosphohexomutase_SF"/>
</dbReference>
<feature type="binding site" description="via phosphate group" evidence="6">
    <location>
        <position position="102"/>
    </location>
    <ligand>
        <name>Mg(2+)</name>
        <dbReference type="ChEBI" id="CHEBI:18420"/>
    </ligand>
</feature>
<dbReference type="InterPro" id="IPR005846">
    <property type="entry name" value="A-D-PHexomutase_a/b/a-III"/>
</dbReference>
<dbReference type="GO" id="GO:0004615">
    <property type="term" value="F:phosphomannomutase activity"/>
    <property type="evidence" value="ECO:0007669"/>
    <property type="project" value="TreeGrafter"/>
</dbReference>
<dbReference type="InterPro" id="IPR005845">
    <property type="entry name" value="A-D-PHexomutase_a/b/a-II"/>
</dbReference>
<comment type="function">
    <text evidence="6 8">Catalyzes the conversion of glucosamine-6-phosphate to glucosamine-1-phosphate.</text>
</comment>
<evidence type="ECO:0000256" key="4">
    <source>
        <dbReference type="ARBA" id="ARBA00022842"/>
    </source>
</evidence>
<dbReference type="PANTHER" id="PTHR42946">
    <property type="entry name" value="PHOSPHOHEXOSE MUTASE"/>
    <property type="match status" value="1"/>
</dbReference>
<dbReference type="InterPro" id="IPR006352">
    <property type="entry name" value="GlmM_bact"/>
</dbReference>
<dbReference type="PANTHER" id="PTHR42946:SF1">
    <property type="entry name" value="PHOSPHOGLUCOMUTASE (ALPHA-D-GLUCOSE-1,6-BISPHOSPHATE-DEPENDENT)"/>
    <property type="match status" value="1"/>
</dbReference>
<dbReference type="PROSITE" id="PS00710">
    <property type="entry name" value="PGM_PMM"/>
    <property type="match status" value="1"/>
</dbReference>
<proteinExistence type="inferred from homology"/>
<evidence type="ECO:0000256" key="6">
    <source>
        <dbReference type="HAMAP-Rule" id="MF_01554"/>
    </source>
</evidence>
<feature type="domain" description="Alpha-D-phosphohexomutase C-terminal" evidence="9">
    <location>
        <begin position="374"/>
        <end position="442"/>
    </location>
</feature>
<feature type="domain" description="Alpha-D-phosphohexomutase alpha/beta/alpha" evidence="11">
    <location>
        <begin position="157"/>
        <end position="254"/>
    </location>
</feature>
<keyword evidence="5 6" id="KW-0413">Isomerase</keyword>
<dbReference type="CDD" id="cd05802">
    <property type="entry name" value="GlmM"/>
    <property type="match status" value="1"/>
</dbReference>
<dbReference type="AlphaFoldDB" id="A0A831RX39"/>
<feature type="modified residue" description="Phosphoserine" evidence="6">
    <location>
        <position position="102"/>
    </location>
</feature>
<dbReference type="InterPro" id="IPR050060">
    <property type="entry name" value="Phosphoglucosamine_mutase"/>
</dbReference>
<dbReference type="Gene3D" id="3.30.310.50">
    <property type="entry name" value="Alpha-D-phosphohexomutase, C-terminal domain"/>
    <property type="match status" value="1"/>
</dbReference>
<evidence type="ECO:0000256" key="7">
    <source>
        <dbReference type="RuleBase" id="RU004326"/>
    </source>
</evidence>
<keyword evidence="4 6" id="KW-0460">Magnesium</keyword>
<dbReference type="InterPro" id="IPR005844">
    <property type="entry name" value="A-D-PHexomutase_a/b/a-I"/>
</dbReference>
<dbReference type="InterPro" id="IPR005843">
    <property type="entry name" value="A-D-PHexomutase_C"/>
</dbReference>
<comment type="cofactor">
    <cofactor evidence="6">
        <name>Mg(2+)</name>
        <dbReference type="ChEBI" id="CHEBI:18420"/>
    </cofactor>
    <text evidence="6">Binds 1 Mg(2+) ion per subunit.</text>
</comment>
<evidence type="ECO:0000259" key="11">
    <source>
        <dbReference type="Pfam" id="PF02879"/>
    </source>
</evidence>
<dbReference type="SUPFAM" id="SSF53738">
    <property type="entry name" value="Phosphoglucomutase, first 3 domains"/>
    <property type="match status" value="3"/>
</dbReference>
<dbReference type="GO" id="GO:0006048">
    <property type="term" value="P:UDP-N-acetylglucosamine biosynthetic process"/>
    <property type="evidence" value="ECO:0007669"/>
    <property type="project" value="TreeGrafter"/>
</dbReference>
<gene>
    <name evidence="6" type="primary">glmM</name>
    <name evidence="13" type="ORF">ENJ12_08160</name>
</gene>
<evidence type="ECO:0000313" key="13">
    <source>
        <dbReference type="EMBL" id="HEC06810.1"/>
    </source>
</evidence>
<organism evidence="13">
    <name type="scientific">Thiolapillus brandeum</name>
    <dbReference type="NCBI Taxonomy" id="1076588"/>
    <lineage>
        <taxon>Bacteria</taxon>
        <taxon>Pseudomonadati</taxon>
        <taxon>Pseudomonadota</taxon>
        <taxon>Gammaproteobacteria</taxon>
        <taxon>Chromatiales</taxon>
        <taxon>Sedimenticolaceae</taxon>
        <taxon>Thiolapillus</taxon>
    </lineage>
</organism>
<evidence type="ECO:0000259" key="10">
    <source>
        <dbReference type="Pfam" id="PF02878"/>
    </source>
</evidence>
<reference evidence="13" key="1">
    <citation type="journal article" date="2020" name="mSystems">
        <title>Genome- and Community-Level Interaction Insights into Carbon Utilization and Element Cycling Functions of Hydrothermarchaeota in Hydrothermal Sediment.</title>
        <authorList>
            <person name="Zhou Z."/>
            <person name="Liu Y."/>
            <person name="Xu W."/>
            <person name="Pan J."/>
            <person name="Luo Z.H."/>
            <person name="Li M."/>
        </authorList>
    </citation>
    <scope>NUCLEOTIDE SEQUENCE [LARGE SCALE GENOMIC DNA]</scope>
    <source>
        <strain evidence="13">HyVt-458</strain>
    </source>
</reference>
<dbReference type="Pfam" id="PF02880">
    <property type="entry name" value="PGM_PMM_III"/>
    <property type="match status" value="1"/>
</dbReference>
<evidence type="ECO:0000256" key="5">
    <source>
        <dbReference type="ARBA" id="ARBA00023235"/>
    </source>
</evidence>
<feature type="domain" description="Alpha-D-phosphohexomutase alpha/beta/alpha" evidence="12">
    <location>
        <begin position="258"/>
        <end position="364"/>
    </location>
</feature>
<comment type="similarity">
    <text evidence="1 6 7">Belongs to the phosphohexose mutase family.</text>
</comment>
<dbReference type="EC" id="5.4.2.10" evidence="6 8"/>
<dbReference type="SUPFAM" id="SSF55957">
    <property type="entry name" value="Phosphoglucomutase, C-terminal domain"/>
    <property type="match status" value="1"/>
</dbReference>
<dbReference type="PRINTS" id="PR00509">
    <property type="entry name" value="PGMPMM"/>
</dbReference>
<comment type="catalytic activity">
    <reaction evidence="6 8">
        <text>alpha-D-glucosamine 1-phosphate = D-glucosamine 6-phosphate</text>
        <dbReference type="Rhea" id="RHEA:23424"/>
        <dbReference type="ChEBI" id="CHEBI:58516"/>
        <dbReference type="ChEBI" id="CHEBI:58725"/>
        <dbReference type="EC" id="5.4.2.10"/>
    </reaction>
</comment>
<evidence type="ECO:0000259" key="9">
    <source>
        <dbReference type="Pfam" id="PF00408"/>
    </source>
</evidence>
<accession>A0A831RX39</accession>
<evidence type="ECO:0000256" key="2">
    <source>
        <dbReference type="ARBA" id="ARBA00022553"/>
    </source>
</evidence>
<dbReference type="InterPro" id="IPR016066">
    <property type="entry name" value="A-D-PHexomutase_CS"/>
</dbReference>
<dbReference type="Pfam" id="PF02878">
    <property type="entry name" value="PGM_PMM_I"/>
    <property type="match status" value="1"/>
</dbReference>
<dbReference type="FunFam" id="3.40.120.10:FF:000003">
    <property type="entry name" value="Phosphoglucosamine mutase"/>
    <property type="match status" value="1"/>
</dbReference>
<dbReference type="InterPro" id="IPR036900">
    <property type="entry name" value="A-D-PHexomutase_C_sf"/>
</dbReference>
<dbReference type="HAMAP" id="MF_01554_B">
    <property type="entry name" value="GlmM_B"/>
    <property type="match status" value="1"/>
</dbReference>
<dbReference type="NCBIfam" id="TIGR01455">
    <property type="entry name" value="glmM"/>
    <property type="match status" value="1"/>
</dbReference>
<dbReference type="GO" id="GO:0009252">
    <property type="term" value="P:peptidoglycan biosynthetic process"/>
    <property type="evidence" value="ECO:0007669"/>
    <property type="project" value="TreeGrafter"/>
</dbReference>
<dbReference type="Pfam" id="PF00408">
    <property type="entry name" value="PGM_PMM_IV"/>
    <property type="match status" value="1"/>
</dbReference>
<evidence type="ECO:0000259" key="12">
    <source>
        <dbReference type="Pfam" id="PF02880"/>
    </source>
</evidence>
<protein>
    <recommendedName>
        <fullName evidence="6 8">Phosphoglucosamine mutase</fullName>
        <ecNumber evidence="6 8">5.4.2.10</ecNumber>
    </recommendedName>
</protein>
<dbReference type="GO" id="GO:0000287">
    <property type="term" value="F:magnesium ion binding"/>
    <property type="evidence" value="ECO:0007669"/>
    <property type="project" value="UniProtKB-UniRule"/>
</dbReference>
<dbReference type="EMBL" id="DRLF01000286">
    <property type="protein sequence ID" value="HEC06810.1"/>
    <property type="molecule type" value="Genomic_DNA"/>
</dbReference>
<dbReference type="FunFam" id="3.30.310.50:FF:000001">
    <property type="entry name" value="Phosphoglucosamine mutase"/>
    <property type="match status" value="1"/>
</dbReference>
<evidence type="ECO:0000256" key="3">
    <source>
        <dbReference type="ARBA" id="ARBA00022723"/>
    </source>
</evidence>
<sequence length="449" mass="47733">MKTKKYFGTDGIRGRVGEGKINPEFVLKLGWAAGRVLCNGSSGKVLIGKDTRISGYLFEAALEAGLVAAGMDIRLLGPMPTPGIAYLTRTLHASAGIVISASHNPYYDNGIKFFSAAGTKLPDDVEKAIEAEFEKPMVTVDSAKLGKAERVEDASGRYIEFCKSTVPHSLDLSGLKVVVDCANGATYHVAPPVLEELGADVVVIGAEPDGFNINKDIGSTHPEALQQAVLQHHADLGIALDGDGDRLVMVDHTGAIVDGDGILYIIARSRLAQPNGLQGPVVGTTMSNLGLELALKELGVELQRTDVGDRYILAALDANKWTLGGEPSGHIICRDRTSTGDGIVAALQVLASMVMGESSLRDLSMGMQRLPQILVNVDLGKADPKAIMENEQVKKSVKSAEKTLNKDGRVLLRPSGTEPLIRVMVEGKDAPLVTQLANEIADIVRTVTR</sequence>
<feature type="binding site" evidence="6">
    <location>
        <position position="241"/>
    </location>
    <ligand>
        <name>Mg(2+)</name>
        <dbReference type="ChEBI" id="CHEBI:18420"/>
    </ligand>
</feature>
<dbReference type="Pfam" id="PF02879">
    <property type="entry name" value="PGM_PMM_II"/>
    <property type="match status" value="1"/>
</dbReference>
<dbReference type="GO" id="GO:0005829">
    <property type="term" value="C:cytosol"/>
    <property type="evidence" value="ECO:0007669"/>
    <property type="project" value="TreeGrafter"/>
</dbReference>
<comment type="PTM">
    <text evidence="6">Activated by phosphorylation.</text>
</comment>
<dbReference type="FunFam" id="3.40.120.10:FF:000001">
    <property type="entry name" value="Phosphoglucosamine mutase"/>
    <property type="match status" value="1"/>
</dbReference>
<feature type="active site" description="Phosphoserine intermediate" evidence="6">
    <location>
        <position position="102"/>
    </location>
</feature>
<dbReference type="GO" id="GO:0005975">
    <property type="term" value="P:carbohydrate metabolic process"/>
    <property type="evidence" value="ECO:0007669"/>
    <property type="project" value="InterPro"/>
</dbReference>
<dbReference type="InterPro" id="IPR016055">
    <property type="entry name" value="A-D-PHexomutase_a/b/a-I/II/III"/>
</dbReference>
<feature type="domain" description="Alpha-D-phosphohexomutase alpha/beta/alpha" evidence="10">
    <location>
        <begin position="5"/>
        <end position="135"/>
    </location>
</feature>
<dbReference type="GO" id="GO:0008966">
    <property type="term" value="F:phosphoglucosamine mutase activity"/>
    <property type="evidence" value="ECO:0007669"/>
    <property type="project" value="UniProtKB-UniRule"/>
</dbReference>
<keyword evidence="3 6" id="KW-0479">Metal-binding</keyword>
<feature type="binding site" evidence="6">
    <location>
        <position position="245"/>
    </location>
    <ligand>
        <name>Mg(2+)</name>
        <dbReference type="ChEBI" id="CHEBI:18420"/>
    </ligand>
</feature>
<dbReference type="NCBIfam" id="NF008139">
    <property type="entry name" value="PRK10887.1"/>
    <property type="match status" value="1"/>
</dbReference>
<feature type="binding site" evidence="6">
    <location>
        <position position="243"/>
    </location>
    <ligand>
        <name>Mg(2+)</name>
        <dbReference type="ChEBI" id="CHEBI:18420"/>
    </ligand>
</feature>
<dbReference type="Gene3D" id="3.40.120.10">
    <property type="entry name" value="Alpha-D-Glucose-1,6-Bisphosphate, subunit A, domain 3"/>
    <property type="match status" value="3"/>
</dbReference>
<comment type="caution">
    <text evidence="13">The sequence shown here is derived from an EMBL/GenBank/DDBJ whole genome shotgun (WGS) entry which is preliminary data.</text>
</comment>
<evidence type="ECO:0000256" key="1">
    <source>
        <dbReference type="ARBA" id="ARBA00010231"/>
    </source>
</evidence>